<evidence type="ECO:0000313" key="2">
    <source>
        <dbReference type="Proteomes" id="UP000029223"/>
    </source>
</evidence>
<name>A0ABQ0J854_9VIBR</name>
<accession>A0ABQ0J854</accession>
<evidence type="ECO:0008006" key="3">
    <source>
        <dbReference type="Google" id="ProtNLM"/>
    </source>
</evidence>
<keyword evidence="2" id="KW-1185">Reference proteome</keyword>
<organism evidence="1 2">
    <name type="scientific">Vibrio variabilis</name>
    <dbReference type="NCBI Taxonomy" id="990271"/>
    <lineage>
        <taxon>Bacteria</taxon>
        <taxon>Pseudomonadati</taxon>
        <taxon>Pseudomonadota</taxon>
        <taxon>Gammaproteobacteria</taxon>
        <taxon>Vibrionales</taxon>
        <taxon>Vibrionaceae</taxon>
        <taxon>Vibrio</taxon>
    </lineage>
</organism>
<dbReference type="EMBL" id="BBMS01000003">
    <property type="protein sequence ID" value="GAL24395.1"/>
    <property type="molecule type" value="Genomic_DNA"/>
</dbReference>
<protein>
    <recommendedName>
        <fullName evidence="3">HD-GYP domain-containing protein</fullName>
    </recommendedName>
</protein>
<sequence length="42" mass="4596">MKGEEIDAITQIVSVANAFDNLCHHQNPAEKKNPLHGVILSL</sequence>
<evidence type="ECO:0000313" key="1">
    <source>
        <dbReference type="EMBL" id="GAL24395.1"/>
    </source>
</evidence>
<reference evidence="2" key="1">
    <citation type="submission" date="2014-09" db="EMBL/GenBank/DDBJ databases">
        <title>Vibrio variabilis JCM 19239. (C206) whole genome shotgun sequence.</title>
        <authorList>
            <person name="Sawabe T."/>
            <person name="Meirelles P."/>
            <person name="Nakanishi M."/>
            <person name="Sayaka M."/>
            <person name="Hattori M."/>
            <person name="Ohkuma M."/>
        </authorList>
    </citation>
    <scope>NUCLEOTIDE SEQUENCE [LARGE SCALE GENOMIC DNA]</scope>
    <source>
        <strain evidence="2">JCM 19239</strain>
    </source>
</reference>
<dbReference type="Proteomes" id="UP000029223">
    <property type="component" value="Unassembled WGS sequence"/>
</dbReference>
<comment type="caution">
    <text evidence="1">The sequence shown here is derived from an EMBL/GenBank/DDBJ whole genome shotgun (WGS) entry which is preliminary data.</text>
</comment>
<gene>
    <name evidence="1" type="ORF">JCM19239_4098</name>
</gene>
<proteinExistence type="predicted"/>